<name>A0A955I8C2_9BACT</name>
<accession>A0A955I8C2</accession>
<dbReference type="PROSITE" id="PS50935">
    <property type="entry name" value="SSB"/>
    <property type="match status" value="1"/>
</dbReference>
<protein>
    <recommendedName>
        <fullName evidence="2">Single-stranded DNA-binding protein</fullName>
    </recommendedName>
</protein>
<comment type="caution">
    <text evidence="3">The sequence shown here is derived from an EMBL/GenBank/DDBJ whole genome shotgun (WGS) entry which is preliminary data.</text>
</comment>
<dbReference type="AlphaFoldDB" id="A0A955I8C2"/>
<dbReference type="GO" id="GO:0006260">
    <property type="term" value="P:DNA replication"/>
    <property type="evidence" value="ECO:0007669"/>
    <property type="project" value="InterPro"/>
</dbReference>
<dbReference type="SUPFAM" id="SSF50249">
    <property type="entry name" value="Nucleic acid-binding proteins"/>
    <property type="match status" value="1"/>
</dbReference>
<dbReference type="Gene3D" id="2.40.50.140">
    <property type="entry name" value="Nucleic acid-binding proteins"/>
    <property type="match status" value="1"/>
</dbReference>
<evidence type="ECO:0000256" key="1">
    <source>
        <dbReference type="ARBA" id="ARBA00023125"/>
    </source>
</evidence>
<proteinExistence type="predicted"/>
<sequence length="103" mass="11748">MSMQQLLVLGRATKDGEILESKDGKNYARFSVAVNEYLGGKKEERTSFFNILIFNKSYERVDKVKKGDYVMVEGRPEADAYLSNDGEAKANMTVFANKWRVLK</sequence>
<organism evidence="3 4">
    <name type="scientific">Candidatus Dojkabacteria bacterium</name>
    <dbReference type="NCBI Taxonomy" id="2099670"/>
    <lineage>
        <taxon>Bacteria</taxon>
        <taxon>Candidatus Dojkabacteria</taxon>
    </lineage>
</organism>
<evidence type="ECO:0000256" key="2">
    <source>
        <dbReference type="PIRNR" id="PIRNR002070"/>
    </source>
</evidence>
<dbReference type="InterPro" id="IPR011344">
    <property type="entry name" value="ssDNA-bd"/>
</dbReference>
<dbReference type="Proteomes" id="UP000745577">
    <property type="component" value="Unassembled WGS sequence"/>
</dbReference>
<dbReference type="EMBL" id="JAGQLL010000006">
    <property type="protein sequence ID" value="MCA9379641.1"/>
    <property type="molecule type" value="Genomic_DNA"/>
</dbReference>
<keyword evidence="1 2" id="KW-0238">DNA-binding</keyword>
<evidence type="ECO:0000313" key="4">
    <source>
        <dbReference type="Proteomes" id="UP000745577"/>
    </source>
</evidence>
<dbReference type="CDD" id="cd04496">
    <property type="entry name" value="SSB_OBF"/>
    <property type="match status" value="1"/>
</dbReference>
<dbReference type="PIRSF" id="PIRSF002070">
    <property type="entry name" value="SSB"/>
    <property type="match status" value="1"/>
</dbReference>
<dbReference type="Pfam" id="PF00436">
    <property type="entry name" value="SSB"/>
    <property type="match status" value="1"/>
</dbReference>
<dbReference type="InterPro" id="IPR012340">
    <property type="entry name" value="NA-bd_OB-fold"/>
</dbReference>
<dbReference type="InterPro" id="IPR000424">
    <property type="entry name" value="Primosome_PriB/ssb"/>
</dbReference>
<gene>
    <name evidence="3" type="ORF">KC675_00505</name>
</gene>
<dbReference type="GO" id="GO:0003697">
    <property type="term" value="F:single-stranded DNA binding"/>
    <property type="evidence" value="ECO:0007669"/>
    <property type="project" value="InterPro"/>
</dbReference>
<reference evidence="3" key="1">
    <citation type="submission" date="2020-04" db="EMBL/GenBank/DDBJ databases">
        <authorList>
            <person name="Zhang T."/>
        </authorList>
    </citation>
    <scope>NUCLEOTIDE SEQUENCE</scope>
    <source>
        <strain evidence="3">HKST-UBA15</strain>
    </source>
</reference>
<reference evidence="3" key="2">
    <citation type="journal article" date="2021" name="Microbiome">
        <title>Successional dynamics and alternative stable states in a saline activated sludge microbial community over 9 years.</title>
        <authorList>
            <person name="Wang Y."/>
            <person name="Ye J."/>
            <person name="Ju F."/>
            <person name="Liu L."/>
            <person name="Boyd J.A."/>
            <person name="Deng Y."/>
            <person name="Parks D.H."/>
            <person name="Jiang X."/>
            <person name="Yin X."/>
            <person name="Woodcroft B.J."/>
            <person name="Tyson G.W."/>
            <person name="Hugenholtz P."/>
            <person name="Polz M.F."/>
            <person name="Zhang T."/>
        </authorList>
    </citation>
    <scope>NUCLEOTIDE SEQUENCE</scope>
    <source>
        <strain evidence="3">HKST-UBA15</strain>
    </source>
</reference>
<evidence type="ECO:0000313" key="3">
    <source>
        <dbReference type="EMBL" id="MCA9379641.1"/>
    </source>
</evidence>